<comment type="similarity">
    <text evidence="1 2">Belongs to the Dps family.</text>
</comment>
<dbReference type="PROSITE" id="PS00818">
    <property type="entry name" value="DPS_1"/>
    <property type="match status" value="1"/>
</dbReference>
<dbReference type="InterPro" id="IPR012347">
    <property type="entry name" value="Ferritin-like"/>
</dbReference>
<dbReference type="AlphaFoldDB" id="A0A2S2KTZ3"/>
<evidence type="ECO:0000313" key="5">
    <source>
        <dbReference type="Proteomes" id="UP000245829"/>
    </source>
</evidence>
<dbReference type="InterPro" id="IPR008331">
    <property type="entry name" value="Ferritin_DPS_dom"/>
</dbReference>
<dbReference type="GO" id="GO:0008199">
    <property type="term" value="F:ferric iron binding"/>
    <property type="evidence" value="ECO:0007669"/>
    <property type="project" value="InterPro"/>
</dbReference>
<dbReference type="PANTHER" id="PTHR42932:SF3">
    <property type="entry name" value="DNA PROTECTION DURING STARVATION PROTEIN"/>
    <property type="match status" value="1"/>
</dbReference>
<dbReference type="OrthoDB" id="8265at2157"/>
<evidence type="ECO:0000256" key="1">
    <source>
        <dbReference type="ARBA" id="ARBA00009497"/>
    </source>
</evidence>
<organism evidence="4 5">
    <name type="scientific">Nitrosopumilus zosterae</name>
    <dbReference type="NCBI Taxonomy" id="718286"/>
    <lineage>
        <taxon>Archaea</taxon>
        <taxon>Nitrososphaerota</taxon>
        <taxon>Nitrososphaeria</taxon>
        <taxon>Nitrosopumilales</taxon>
        <taxon>Nitrosopumilaceae</taxon>
        <taxon>Nitrosopumilus</taxon>
    </lineage>
</organism>
<feature type="domain" description="Ferritin/DPS" evidence="3">
    <location>
        <begin position="17"/>
        <end position="156"/>
    </location>
</feature>
<dbReference type="Proteomes" id="UP000245829">
    <property type="component" value="Unassembled WGS sequence"/>
</dbReference>
<keyword evidence="5" id="KW-1185">Reference proteome</keyword>
<dbReference type="PANTHER" id="PTHR42932">
    <property type="entry name" value="GENERAL STRESS PROTEIN 20U"/>
    <property type="match status" value="1"/>
</dbReference>
<dbReference type="Pfam" id="PF00210">
    <property type="entry name" value="Ferritin"/>
    <property type="match status" value="1"/>
</dbReference>
<gene>
    <name evidence="4" type="ORF">NZNM25_19040</name>
</gene>
<evidence type="ECO:0000256" key="2">
    <source>
        <dbReference type="RuleBase" id="RU003875"/>
    </source>
</evidence>
<accession>A0A2S2KTZ3</accession>
<dbReference type="GO" id="GO:0016722">
    <property type="term" value="F:oxidoreductase activity, acting on metal ions"/>
    <property type="evidence" value="ECO:0007669"/>
    <property type="project" value="InterPro"/>
</dbReference>
<dbReference type="EMBL" id="BGKI01000012">
    <property type="protein sequence ID" value="GBH35113.1"/>
    <property type="molecule type" value="Genomic_DNA"/>
</dbReference>
<evidence type="ECO:0000313" key="4">
    <source>
        <dbReference type="EMBL" id="GBH35113.1"/>
    </source>
</evidence>
<protein>
    <submittedName>
        <fullName evidence="4">DNA starvation/stationary phase protection protein</fullName>
    </submittedName>
</protein>
<name>A0A2S2KTZ3_9ARCH</name>
<dbReference type="InterPro" id="IPR023188">
    <property type="entry name" value="DPS_DNA-bd_CS"/>
</dbReference>
<dbReference type="GeneID" id="76210131"/>
<reference evidence="4 5" key="1">
    <citation type="submission" date="2018-05" db="EMBL/GenBank/DDBJ databases">
        <title>genome sequencing of Nitrosopumilus sp. NM25.</title>
        <authorList>
            <person name="Mori K."/>
            <person name="Nakagawa T."/>
        </authorList>
    </citation>
    <scope>NUCLEOTIDE SEQUENCE [LARGE SCALE GENOMIC DNA]</scope>
    <source>
        <strain evidence="4 5">NM25</strain>
    </source>
</reference>
<sequence length="156" mass="17850">METNIGISSDNAKNIVDILNRLLADEYVLYTKTRNYHWNVVGMQFNDLHKFFESQYGELDGIIDEVAERGRSLGGKTKATLSEFIGNSRIKEQPDTFPEAQTMLRNLLVDHESVIQTLRKDLETCTKLGDAGTSDFLTGLMEQHEKMAWMLRSFLE</sequence>
<dbReference type="InterPro" id="IPR009078">
    <property type="entry name" value="Ferritin-like_SF"/>
</dbReference>
<comment type="caution">
    <text evidence="4">The sequence shown here is derived from an EMBL/GenBank/DDBJ whole genome shotgun (WGS) entry which is preliminary data.</text>
</comment>
<dbReference type="InterPro" id="IPR002177">
    <property type="entry name" value="DPS_DNA-bd"/>
</dbReference>
<dbReference type="RefSeq" id="WP_109877722.1">
    <property type="nucleotide sequence ID" value="NZ_AP026695.1"/>
</dbReference>
<dbReference type="CDD" id="cd01043">
    <property type="entry name" value="DPS"/>
    <property type="match status" value="1"/>
</dbReference>
<evidence type="ECO:0000259" key="3">
    <source>
        <dbReference type="Pfam" id="PF00210"/>
    </source>
</evidence>
<dbReference type="PIRSF" id="PIRSF005900">
    <property type="entry name" value="Dps"/>
    <property type="match status" value="1"/>
</dbReference>
<dbReference type="Gene3D" id="1.20.1260.10">
    <property type="match status" value="1"/>
</dbReference>
<dbReference type="SUPFAM" id="SSF47240">
    <property type="entry name" value="Ferritin-like"/>
    <property type="match status" value="1"/>
</dbReference>
<proteinExistence type="inferred from homology"/>
<dbReference type="PRINTS" id="PR01346">
    <property type="entry name" value="HELNAPAPROT"/>
</dbReference>